<name>A0ACC1I0G1_9FUNG</name>
<evidence type="ECO:0000313" key="1">
    <source>
        <dbReference type="EMBL" id="KAJ1680194.1"/>
    </source>
</evidence>
<keyword evidence="2" id="KW-1185">Reference proteome</keyword>
<organism evidence="1 2">
    <name type="scientific">Spiromyces aspiralis</name>
    <dbReference type="NCBI Taxonomy" id="68401"/>
    <lineage>
        <taxon>Eukaryota</taxon>
        <taxon>Fungi</taxon>
        <taxon>Fungi incertae sedis</taxon>
        <taxon>Zoopagomycota</taxon>
        <taxon>Kickxellomycotina</taxon>
        <taxon>Kickxellomycetes</taxon>
        <taxon>Kickxellales</taxon>
        <taxon>Kickxellaceae</taxon>
        <taxon>Spiromyces</taxon>
    </lineage>
</organism>
<reference evidence="1" key="1">
    <citation type="submission" date="2022-06" db="EMBL/GenBank/DDBJ databases">
        <title>Phylogenomic reconstructions and comparative analyses of Kickxellomycotina fungi.</title>
        <authorList>
            <person name="Reynolds N.K."/>
            <person name="Stajich J.E."/>
            <person name="Barry K."/>
            <person name="Grigoriev I.V."/>
            <person name="Crous P."/>
            <person name="Smith M.E."/>
        </authorList>
    </citation>
    <scope>NUCLEOTIDE SEQUENCE</scope>
    <source>
        <strain evidence="1">RSA 2271</strain>
    </source>
</reference>
<evidence type="ECO:0000313" key="2">
    <source>
        <dbReference type="Proteomes" id="UP001145114"/>
    </source>
</evidence>
<comment type="caution">
    <text evidence="1">The sequence shown here is derived from an EMBL/GenBank/DDBJ whole genome shotgun (WGS) entry which is preliminary data.</text>
</comment>
<gene>
    <name evidence="1" type="ORF">EV182_000499</name>
</gene>
<accession>A0ACC1I0G1</accession>
<dbReference type="Proteomes" id="UP001145114">
    <property type="component" value="Unassembled WGS sequence"/>
</dbReference>
<sequence>MIAPRSIPQATPAAVIICSIINLANGPNFCHHLWLLCLTDHLASFTALLVSLRRRRDRYLLAQWARSKHALRINKTCSPSDELIRLVERNTANRRLTQARALGSSGERKAPDRGEGDFEFGNTHYPKSAFLFNLHDCLPSGIDGGPYPYLRAVVLGLTAVNHIDTSDVQASMELRDQLKDYSGVNYDPTRRVSDVDEPNASVASGGGNKGKQPRHRLASMYSRVLGKDPVMTAALTEKNSQTAHPIVDGMPPIEDRPLFDQI</sequence>
<proteinExistence type="predicted"/>
<protein>
    <submittedName>
        <fullName evidence="1">Uncharacterized protein</fullName>
    </submittedName>
</protein>
<dbReference type="EMBL" id="JAMZIH010000024">
    <property type="protein sequence ID" value="KAJ1680194.1"/>
    <property type="molecule type" value="Genomic_DNA"/>
</dbReference>